<reference evidence="2 3" key="1">
    <citation type="submission" date="2016-11" db="EMBL/GenBank/DDBJ databases">
        <authorList>
            <person name="Jaros S."/>
            <person name="Januszkiewicz K."/>
            <person name="Wedrychowicz H."/>
        </authorList>
    </citation>
    <scope>NUCLEOTIDE SEQUENCE [LARGE SCALE GENOMIC DNA]</scope>
    <source>
        <strain evidence="2">NCIMB 2154T</strain>
    </source>
</reference>
<evidence type="ECO:0000313" key="2">
    <source>
        <dbReference type="EMBL" id="SFZ79952.1"/>
    </source>
</evidence>
<keyword evidence="1" id="KW-0472">Membrane</keyword>
<keyword evidence="1" id="KW-0812">Transmembrane</keyword>
<proteinExistence type="predicted"/>
<feature type="transmembrane region" description="Helical" evidence="1">
    <location>
        <begin position="6"/>
        <end position="25"/>
    </location>
</feature>
<dbReference type="GeneID" id="47721645"/>
<evidence type="ECO:0000313" key="3">
    <source>
        <dbReference type="Proteomes" id="UP000231564"/>
    </source>
</evidence>
<evidence type="ECO:0000256" key="1">
    <source>
        <dbReference type="SAM" id="Phobius"/>
    </source>
</evidence>
<dbReference type="Proteomes" id="UP000231564">
    <property type="component" value="Chromosome MARIT"/>
</dbReference>
<dbReference type="RefSeq" id="WP_024742545.1">
    <property type="nucleotide sequence ID" value="NZ_BAUG01000104.1"/>
</dbReference>
<gene>
    <name evidence="2" type="ORF">MARIT_0031</name>
</gene>
<accession>A0A2H1E652</accession>
<keyword evidence="3" id="KW-1185">Reference proteome</keyword>
<sequence>MKNLNNILYLYILFFCYILFSCSSLQEKKSISFFNQWRNDTERFMLKHRPKTELEEDINEVLNIEFCSHNYSNSKKKIPHLEYKVYPENIKVTMYNYLSKYYFLEDKNIVFYDSILKNTINCTNIKTLILFKKYKDKLPKKRLKYGFGDLNTDKNRNNAKVILTKHHNSKYFKLSGKKPISIAINKNKDTLIIQTMSIYLDTHKRYIKLDNKWKFDKILIELTE</sequence>
<evidence type="ECO:0008006" key="4">
    <source>
        <dbReference type="Google" id="ProtNLM"/>
    </source>
</evidence>
<keyword evidence="1" id="KW-1133">Transmembrane helix</keyword>
<dbReference type="KEGG" id="tmar:MARIT_0031"/>
<protein>
    <recommendedName>
        <fullName evidence="4">Lipoprotein</fullName>
    </recommendedName>
</protein>
<organism evidence="2 3">
    <name type="scientific">Tenacibaculum maritimum NCIMB 2154</name>
    <dbReference type="NCBI Taxonomy" id="1349785"/>
    <lineage>
        <taxon>Bacteria</taxon>
        <taxon>Pseudomonadati</taxon>
        <taxon>Bacteroidota</taxon>
        <taxon>Flavobacteriia</taxon>
        <taxon>Flavobacteriales</taxon>
        <taxon>Flavobacteriaceae</taxon>
        <taxon>Tenacibaculum</taxon>
    </lineage>
</organism>
<name>A0A2H1E652_9FLAO</name>
<dbReference type="EMBL" id="LT634361">
    <property type="protein sequence ID" value="SFZ79952.1"/>
    <property type="molecule type" value="Genomic_DNA"/>
</dbReference>
<dbReference type="AlphaFoldDB" id="A0A2H1E652"/>
<dbReference type="PROSITE" id="PS51257">
    <property type="entry name" value="PROKAR_LIPOPROTEIN"/>
    <property type="match status" value="1"/>
</dbReference>